<dbReference type="AlphaFoldDB" id="U5HIW9"/>
<dbReference type="InParanoid" id="U5HIW9"/>
<keyword evidence="4" id="KW-1185">Reference proteome</keyword>
<evidence type="ECO:0000313" key="3">
    <source>
        <dbReference type="EnsemblFungi" id="MVLG_06967T0"/>
    </source>
</evidence>
<feature type="compositionally biased region" description="Acidic residues" evidence="1">
    <location>
        <begin position="145"/>
        <end position="154"/>
    </location>
</feature>
<dbReference type="STRING" id="683840.U5HIW9"/>
<name>U5HIW9_USTV1</name>
<dbReference type="EMBL" id="AEIJ01000955">
    <property type="status" value="NOT_ANNOTATED_CDS"/>
    <property type="molecule type" value="Genomic_DNA"/>
</dbReference>
<evidence type="ECO:0000256" key="1">
    <source>
        <dbReference type="SAM" id="MobiDB-lite"/>
    </source>
</evidence>
<evidence type="ECO:0000313" key="4">
    <source>
        <dbReference type="Proteomes" id="UP000017200"/>
    </source>
</evidence>
<organism evidence="2">
    <name type="scientific">Microbotryum lychnidis-dioicae (strain p1A1 Lamole / MvSl-1064)</name>
    <name type="common">Anther smut fungus</name>
    <dbReference type="NCBI Taxonomy" id="683840"/>
    <lineage>
        <taxon>Eukaryota</taxon>
        <taxon>Fungi</taxon>
        <taxon>Dikarya</taxon>
        <taxon>Basidiomycota</taxon>
        <taxon>Pucciniomycotina</taxon>
        <taxon>Microbotryomycetes</taxon>
        <taxon>Microbotryales</taxon>
        <taxon>Microbotryaceae</taxon>
        <taxon>Microbotryum</taxon>
    </lineage>
</organism>
<reference evidence="3" key="4">
    <citation type="submission" date="2015-06" db="UniProtKB">
        <authorList>
            <consortium name="EnsemblFungi"/>
        </authorList>
    </citation>
    <scope>IDENTIFICATION</scope>
</reference>
<reference evidence="2" key="2">
    <citation type="submission" date="2010-11" db="EMBL/GenBank/DDBJ databases">
        <authorList>
            <consortium name="The Broad Institute Genome Sequencing Platform"/>
            <person name="Earl A."/>
            <person name="Ward D."/>
            <person name="Feldgarden M."/>
            <person name="Gevers D."/>
            <person name="Butler R."/>
            <person name="Young S.K."/>
            <person name="Zeng Q."/>
            <person name="Gargeya S."/>
            <person name="Fitzgerald M."/>
            <person name="Haas B."/>
            <person name="Abouelleil A."/>
            <person name="Alvarado L."/>
            <person name="Arachchi H.M."/>
            <person name="Berlin A."/>
            <person name="Brown A."/>
            <person name="Chapman S.B."/>
            <person name="Chen Z."/>
            <person name="Dunbar C."/>
            <person name="Freedman E."/>
            <person name="Gearin G."/>
            <person name="Gellesch M."/>
            <person name="Goldberg J."/>
            <person name="Griggs A."/>
            <person name="Gujja S."/>
            <person name="Heilman E."/>
            <person name="Heiman D."/>
            <person name="Howarth C."/>
            <person name="Larson L."/>
            <person name="Lui A."/>
            <person name="MacDonald P.J.P."/>
            <person name="Mehta T."/>
            <person name="Montmayeur A."/>
            <person name="Murphy C."/>
            <person name="Neiman D."/>
            <person name="Pearson M."/>
            <person name="Priest M."/>
            <person name="Roberts A."/>
            <person name="Saif S."/>
            <person name="Shea T."/>
            <person name="Shenoy N."/>
            <person name="Sisk P."/>
            <person name="Stolte C."/>
            <person name="Sykes S."/>
            <person name="White J."/>
            <person name="Yandava C."/>
            <person name="Wortman J."/>
            <person name="Nusbaum C."/>
            <person name="Birren B."/>
        </authorList>
    </citation>
    <scope>NUCLEOTIDE SEQUENCE</scope>
    <source>
        <strain evidence="2">P1A1 Lamole</strain>
    </source>
</reference>
<protein>
    <submittedName>
        <fullName evidence="2 3">Uncharacterized protein</fullName>
    </submittedName>
</protein>
<proteinExistence type="predicted"/>
<dbReference type="Proteomes" id="UP000017200">
    <property type="component" value="Unassembled WGS sequence"/>
</dbReference>
<feature type="region of interest" description="Disordered" evidence="1">
    <location>
        <begin position="138"/>
        <end position="160"/>
    </location>
</feature>
<dbReference type="EnsemblFungi" id="MVLG_06967T0">
    <property type="protein sequence ID" value="MVLG_06967T0"/>
    <property type="gene ID" value="MVLG_06967"/>
</dbReference>
<dbReference type="EMBL" id="GL541816">
    <property type="protein sequence ID" value="KDE02487.1"/>
    <property type="molecule type" value="Genomic_DNA"/>
</dbReference>
<evidence type="ECO:0000313" key="2">
    <source>
        <dbReference type="EMBL" id="KDE02487.1"/>
    </source>
</evidence>
<accession>U5HIW9</accession>
<reference evidence="2 4" key="3">
    <citation type="journal article" date="2015" name="BMC Genomics">
        <title>Sex and parasites: genomic and transcriptomic analysis of Microbotryum lychnidis-dioicae, the biotrophic and plant-castrating anther smut fungus.</title>
        <authorList>
            <person name="Perlin M.H."/>
            <person name="Amselem J."/>
            <person name="Fontanillas E."/>
            <person name="Toh S.S."/>
            <person name="Chen Z."/>
            <person name="Goldberg J."/>
            <person name="Duplessis S."/>
            <person name="Henrissat B."/>
            <person name="Young S."/>
            <person name="Zeng Q."/>
            <person name="Aguileta G."/>
            <person name="Petit E."/>
            <person name="Badouin H."/>
            <person name="Andrews J."/>
            <person name="Razeeq D."/>
            <person name="Gabaldon T."/>
            <person name="Quesneville H."/>
            <person name="Giraud T."/>
            <person name="Hood M.E."/>
            <person name="Schultz D.J."/>
            <person name="Cuomo C.A."/>
        </authorList>
    </citation>
    <scope>NUCLEOTIDE SEQUENCE [LARGE SCALE GENOMIC DNA]</scope>
    <source>
        <strain evidence="4">p1A1 Lamole</strain>
        <strain evidence="2">P1A1 Lamole</strain>
    </source>
</reference>
<sequence>MTVDPFSDGYVPPAWDAARPIPTSGHHTEKALLRIAEVWSDADAGLLTEADVLLIKTEVEKQSLDPAALNFWENQINMLPLGVELSIESLADADMHPILAHALGSSRPADYIASYGTRYWTKNLQSYRLRRQSSAGALSANQAYNEEDEAEDNSEDAHDDAARRVASIRGLGDLPIYAPSELDTDHDGRLIVRSNLFIEGELPLSSLPAGDEVMYKYSSLPRGWIVTVTAPAATPAALRASKHLKRPTREDD</sequence>
<dbReference type="HOGENOM" id="CLU_1104962_0_0_1"/>
<dbReference type="OrthoDB" id="2539201at2759"/>
<gene>
    <name evidence="2" type="ORF">MVLG_06967</name>
</gene>
<reference evidence="4" key="1">
    <citation type="submission" date="2010-11" db="EMBL/GenBank/DDBJ databases">
        <title>The genome sequence of Microbotryum violaceum strain p1A1 Lamole.</title>
        <authorList>
            <person name="Cuomo C."/>
            <person name="Perlin M."/>
            <person name="Young S.K."/>
            <person name="Zeng Q."/>
            <person name="Gargeya S."/>
            <person name="Alvarado L."/>
            <person name="Berlin A."/>
            <person name="Chapman S.B."/>
            <person name="Chen Z."/>
            <person name="Freedman E."/>
            <person name="Gellesch M."/>
            <person name="Goldberg J."/>
            <person name="Griggs A."/>
            <person name="Gujja S."/>
            <person name="Heilman E."/>
            <person name="Heiman D."/>
            <person name="Howarth C."/>
            <person name="Mehta T."/>
            <person name="Neiman D."/>
            <person name="Pearson M."/>
            <person name="Roberts A."/>
            <person name="Saif S."/>
            <person name="Shea T."/>
            <person name="Shenoy N."/>
            <person name="Sisk P."/>
            <person name="Stolte C."/>
            <person name="Sykes S."/>
            <person name="White J."/>
            <person name="Yandava C."/>
            <person name="Haas B."/>
            <person name="Nusbaum C."/>
            <person name="Birren B."/>
        </authorList>
    </citation>
    <scope>NUCLEOTIDE SEQUENCE [LARGE SCALE GENOMIC DNA]</scope>
    <source>
        <strain evidence="4">p1A1 Lamole</strain>
    </source>
</reference>
<feature type="non-terminal residue" evidence="2">
    <location>
        <position position="252"/>
    </location>
</feature>